<keyword evidence="4" id="KW-0862">Zinc</keyword>
<dbReference type="KEGG" id="sand:H3309_04305"/>
<organism evidence="7 8">
    <name type="scientific">Sandaracinobacteroides saxicola</name>
    <dbReference type="NCBI Taxonomy" id="2759707"/>
    <lineage>
        <taxon>Bacteria</taxon>
        <taxon>Pseudomonadati</taxon>
        <taxon>Pseudomonadota</taxon>
        <taxon>Alphaproteobacteria</taxon>
        <taxon>Sphingomonadales</taxon>
        <taxon>Sphingosinicellaceae</taxon>
        <taxon>Sandaracinobacteroides</taxon>
    </lineage>
</organism>
<dbReference type="Gene3D" id="3.40.140.10">
    <property type="entry name" value="Cytidine Deaminase, domain 2"/>
    <property type="match status" value="1"/>
</dbReference>
<evidence type="ECO:0000256" key="4">
    <source>
        <dbReference type="ARBA" id="ARBA00022833"/>
    </source>
</evidence>
<dbReference type="InterPro" id="IPR020891">
    <property type="entry name" value="UPF0758_CS"/>
</dbReference>
<evidence type="ECO:0000259" key="6">
    <source>
        <dbReference type="PROSITE" id="PS50249"/>
    </source>
</evidence>
<reference evidence="7 8" key="1">
    <citation type="submission" date="2020-07" db="EMBL/GenBank/DDBJ databases">
        <title>Complete genome sequence for Sandaracinobacter sp. M6.</title>
        <authorList>
            <person name="Tang Y."/>
            <person name="Liu Q."/>
            <person name="Guo Z."/>
            <person name="Lei P."/>
            <person name="Huang B."/>
        </authorList>
    </citation>
    <scope>NUCLEOTIDE SEQUENCE [LARGE SCALE GENOMIC DNA]</scope>
    <source>
        <strain evidence="7 8">M6</strain>
    </source>
</reference>
<dbReference type="PANTHER" id="PTHR30471">
    <property type="entry name" value="DNA REPAIR PROTEIN RADC"/>
    <property type="match status" value="1"/>
</dbReference>
<gene>
    <name evidence="7" type="ORF">H3309_04305</name>
</gene>
<evidence type="ECO:0000313" key="8">
    <source>
        <dbReference type="Proteomes" id="UP000515292"/>
    </source>
</evidence>
<dbReference type="RefSeq" id="WP_182297540.1">
    <property type="nucleotide sequence ID" value="NZ_CP059851.1"/>
</dbReference>
<dbReference type="PROSITE" id="PS01302">
    <property type="entry name" value="UPF0758"/>
    <property type="match status" value="1"/>
</dbReference>
<dbReference type="AlphaFoldDB" id="A0A7G5IK25"/>
<evidence type="ECO:0000256" key="3">
    <source>
        <dbReference type="ARBA" id="ARBA00022801"/>
    </source>
</evidence>
<evidence type="ECO:0000313" key="7">
    <source>
        <dbReference type="EMBL" id="QMW23717.1"/>
    </source>
</evidence>
<dbReference type="PROSITE" id="PS50249">
    <property type="entry name" value="MPN"/>
    <property type="match status" value="1"/>
</dbReference>
<evidence type="ECO:0000256" key="5">
    <source>
        <dbReference type="ARBA" id="ARBA00023049"/>
    </source>
</evidence>
<dbReference type="InterPro" id="IPR025657">
    <property type="entry name" value="RadC_JAB"/>
</dbReference>
<dbReference type="GO" id="GO:0008237">
    <property type="term" value="F:metallopeptidase activity"/>
    <property type="evidence" value="ECO:0007669"/>
    <property type="project" value="UniProtKB-KW"/>
</dbReference>
<accession>A0A7G5IK25</accession>
<keyword evidence="2" id="KW-0479">Metal-binding</keyword>
<dbReference type="GO" id="GO:0006508">
    <property type="term" value="P:proteolysis"/>
    <property type="evidence" value="ECO:0007669"/>
    <property type="project" value="UniProtKB-KW"/>
</dbReference>
<keyword evidence="5" id="KW-0482">Metalloprotease</keyword>
<proteinExistence type="predicted"/>
<keyword evidence="8" id="KW-1185">Reference proteome</keyword>
<dbReference type="Pfam" id="PF04002">
    <property type="entry name" value="RadC"/>
    <property type="match status" value="1"/>
</dbReference>
<feature type="domain" description="MPN" evidence="6">
    <location>
        <begin position="102"/>
        <end position="224"/>
    </location>
</feature>
<dbReference type="InterPro" id="IPR001405">
    <property type="entry name" value="UPF0758"/>
</dbReference>
<dbReference type="InterPro" id="IPR037518">
    <property type="entry name" value="MPN"/>
</dbReference>
<dbReference type="EMBL" id="CP059851">
    <property type="protein sequence ID" value="QMW23717.1"/>
    <property type="molecule type" value="Genomic_DNA"/>
</dbReference>
<dbReference type="Proteomes" id="UP000515292">
    <property type="component" value="Chromosome"/>
</dbReference>
<dbReference type="GO" id="GO:0046872">
    <property type="term" value="F:metal ion binding"/>
    <property type="evidence" value="ECO:0007669"/>
    <property type="project" value="UniProtKB-KW"/>
</dbReference>
<keyword evidence="3" id="KW-0378">Hydrolase</keyword>
<keyword evidence="1" id="KW-0645">Protease</keyword>
<dbReference type="PANTHER" id="PTHR30471:SF3">
    <property type="entry name" value="UPF0758 PROTEIN YEES-RELATED"/>
    <property type="match status" value="1"/>
</dbReference>
<dbReference type="CDD" id="cd08071">
    <property type="entry name" value="MPN_DUF2466"/>
    <property type="match status" value="1"/>
</dbReference>
<protein>
    <submittedName>
        <fullName evidence="7">JAB domain-containing protein</fullName>
    </submittedName>
</protein>
<evidence type="ECO:0000256" key="1">
    <source>
        <dbReference type="ARBA" id="ARBA00022670"/>
    </source>
</evidence>
<sequence length="243" mass="26315">MADISMTFERQDSFTKHYPCTAISDPLTSADAMAIELLCNAGTTGATARHLVRSLGGGARAITASHGLLAMHGATRSEIAILQRLKDLLFSVTKARIDDRPVLDNSESLIDYLRLVQGHSAREHVRVLFLDAQYRLIKNHHISDGDAHQSLICQRQILGAALQCDASSLILVHNHPSGACTFSQKDIVATRSLVLAAHVVELDVLDHILVTSDDAASMRRDMPIVFCEGAARMADAEQLALAA</sequence>
<name>A0A7G5IK25_9SPHN</name>
<evidence type="ECO:0000256" key="2">
    <source>
        <dbReference type="ARBA" id="ARBA00022723"/>
    </source>
</evidence>